<keyword evidence="3" id="KW-0804">Transcription</keyword>
<name>A0A248TJF8_9BACI</name>
<dbReference type="SUPFAM" id="SSF48008">
    <property type="entry name" value="GntR ligand-binding domain-like"/>
    <property type="match status" value="1"/>
</dbReference>
<keyword evidence="6" id="KW-1185">Reference proteome</keyword>
<dbReference type="InterPro" id="IPR008920">
    <property type="entry name" value="TF_FadR/GntR_C"/>
</dbReference>
<proteinExistence type="predicted"/>
<dbReference type="EMBL" id="CP022983">
    <property type="protein sequence ID" value="ASV68269.1"/>
    <property type="molecule type" value="Genomic_DNA"/>
</dbReference>
<dbReference type="Pfam" id="PF00392">
    <property type="entry name" value="GntR"/>
    <property type="match status" value="1"/>
</dbReference>
<evidence type="ECO:0000313" key="5">
    <source>
        <dbReference type="EMBL" id="ASV68269.1"/>
    </source>
</evidence>
<dbReference type="InterPro" id="IPR036390">
    <property type="entry name" value="WH_DNA-bd_sf"/>
</dbReference>
<evidence type="ECO:0000259" key="4">
    <source>
        <dbReference type="PROSITE" id="PS50949"/>
    </source>
</evidence>
<dbReference type="AlphaFoldDB" id="A0A248TJF8"/>
<dbReference type="GO" id="GO:0003700">
    <property type="term" value="F:DNA-binding transcription factor activity"/>
    <property type="evidence" value="ECO:0007669"/>
    <property type="project" value="InterPro"/>
</dbReference>
<gene>
    <name evidence="5" type="ORF">CKF48_13605</name>
</gene>
<dbReference type="Gene3D" id="1.10.10.10">
    <property type="entry name" value="Winged helix-like DNA-binding domain superfamily/Winged helix DNA-binding domain"/>
    <property type="match status" value="1"/>
</dbReference>
<dbReference type="GO" id="GO:0003677">
    <property type="term" value="F:DNA binding"/>
    <property type="evidence" value="ECO:0007669"/>
    <property type="project" value="UniProtKB-KW"/>
</dbReference>
<protein>
    <recommendedName>
        <fullName evidence="4">HTH gntR-type domain-containing protein</fullName>
    </recommendedName>
</protein>
<accession>A0A248TJF8</accession>
<feature type="domain" description="HTH gntR-type" evidence="4">
    <location>
        <begin position="3"/>
        <end position="70"/>
    </location>
</feature>
<dbReference type="SMART" id="SM00345">
    <property type="entry name" value="HTH_GNTR"/>
    <property type="match status" value="1"/>
</dbReference>
<evidence type="ECO:0000313" key="6">
    <source>
        <dbReference type="Proteomes" id="UP000215137"/>
    </source>
</evidence>
<reference evidence="5 6" key="1">
    <citation type="submission" date="2017-08" db="EMBL/GenBank/DDBJ databases">
        <title>Complete Genome Sequence of Bacillus kochii Oregon-R-modENCODE STRAIN BDGP4, isolated from Drosophila melanogaster gut.</title>
        <authorList>
            <person name="Wan K.H."/>
            <person name="Yu C."/>
            <person name="Park S."/>
            <person name="Hammonds A.S."/>
            <person name="Booth B.W."/>
            <person name="Celniker S.E."/>
        </authorList>
    </citation>
    <scope>NUCLEOTIDE SEQUENCE [LARGE SCALE GENOMIC DNA]</scope>
    <source>
        <strain evidence="5 6">BDGP4</strain>
    </source>
</reference>
<dbReference type="PANTHER" id="PTHR43537">
    <property type="entry name" value="TRANSCRIPTIONAL REGULATOR, GNTR FAMILY"/>
    <property type="match status" value="1"/>
</dbReference>
<dbReference type="PROSITE" id="PS50949">
    <property type="entry name" value="HTH_GNTR"/>
    <property type="match status" value="1"/>
</dbReference>
<evidence type="ECO:0000256" key="3">
    <source>
        <dbReference type="ARBA" id="ARBA00023163"/>
    </source>
</evidence>
<dbReference type="InterPro" id="IPR000524">
    <property type="entry name" value="Tscrpt_reg_HTH_GntR"/>
</dbReference>
<organism evidence="5 6">
    <name type="scientific">Cytobacillus kochii</name>
    <dbReference type="NCBI Taxonomy" id="859143"/>
    <lineage>
        <taxon>Bacteria</taxon>
        <taxon>Bacillati</taxon>
        <taxon>Bacillota</taxon>
        <taxon>Bacilli</taxon>
        <taxon>Bacillales</taxon>
        <taxon>Bacillaceae</taxon>
        <taxon>Cytobacillus</taxon>
    </lineage>
</organism>
<evidence type="ECO:0000256" key="1">
    <source>
        <dbReference type="ARBA" id="ARBA00023015"/>
    </source>
</evidence>
<dbReference type="SUPFAM" id="SSF46785">
    <property type="entry name" value="Winged helix' DNA-binding domain"/>
    <property type="match status" value="1"/>
</dbReference>
<dbReference type="Proteomes" id="UP000215137">
    <property type="component" value="Chromosome"/>
</dbReference>
<dbReference type="PANTHER" id="PTHR43537:SF5">
    <property type="entry name" value="UXU OPERON TRANSCRIPTIONAL REGULATOR"/>
    <property type="match status" value="1"/>
</dbReference>
<dbReference type="RefSeq" id="WP_095371839.1">
    <property type="nucleotide sequence ID" value="NZ_CP022983.1"/>
</dbReference>
<keyword evidence="2" id="KW-0238">DNA-binding</keyword>
<dbReference type="Gene3D" id="1.20.120.530">
    <property type="entry name" value="GntR ligand-binding domain-like"/>
    <property type="match status" value="1"/>
</dbReference>
<dbReference type="InterPro" id="IPR036388">
    <property type="entry name" value="WH-like_DNA-bd_sf"/>
</dbReference>
<sequence>MTKSLIDTAYHTIRTKILTCEYLPGSLLSIYKLSEELAMSRTPISNAIAKLELEGLVISLKNRGVMVKEVSSKEILDMFEVIFTHQMYALEKVETNPLYSFNLSLLNEHLEQQLLDKENDRYFSYATHSLQFIRQIIAAGQNQIMLQIMDQHMDKIIIGSMASYLLYPEKRIFSGAHYNEALYLSIEAKEYEQTKELLKEWRAQIRERILIMGAI</sequence>
<dbReference type="OrthoDB" id="368257at2"/>
<evidence type="ECO:0000256" key="2">
    <source>
        <dbReference type="ARBA" id="ARBA00023125"/>
    </source>
</evidence>
<dbReference type="KEGG" id="bko:CKF48_13605"/>
<keyword evidence="1" id="KW-0805">Transcription regulation</keyword>